<evidence type="ECO:0000313" key="3">
    <source>
        <dbReference type="Proteomes" id="UP001152795"/>
    </source>
</evidence>
<dbReference type="CDD" id="cd09487">
    <property type="entry name" value="SAM_superfamily"/>
    <property type="match status" value="1"/>
</dbReference>
<keyword evidence="3" id="KW-1185">Reference proteome</keyword>
<name>A0A6S7J7W5_PARCT</name>
<proteinExistence type="predicted"/>
<dbReference type="AlphaFoldDB" id="A0A6S7J7W5"/>
<dbReference type="Proteomes" id="UP001152795">
    <property type="component" value="Unassembled WGS sequence"/>
</dbReference>
<feature type="region of interest" description="Disordered" evidence="1">
    <location>
        <begin position="60"/>
        <end position="106"/>
    </location>
</feature>
<accession>A0A6S7J7W5</accession>
<gene>
    <name evidence="2" type="ORF">PACLA_8A086358</name>
</gene>
<dbReference type="OrthoDB" id="8962263at2759"/>
<evidence type="ECO:0000313" key="2">
    <source>
        <dbReference type="EMBL" id="CAB4026607.1"/>
    </source>
</evidence>
<protein>
    <submittedName>
        <fullName evidence="2">Uncharacterized protein</fullName>
    </submittedName>
</protein>
<reference evidence="2" key="1">
    <citation type="submission" date="2020-04" db="EMBL/GenBank/DDBJ databases">
        <authorList>
            <person name="Alioto T."/>
            <person name="Alioto T."/>
            <person name="Gomez Garrido J."/>
        </authorList>
    </citation>
    <scope>NUCLEOTIDE SEQUENCE</scope>
    <source>
        <strain evidence="2">A484AB</strain>
    </source>
</reference>
<sequence length="220" mass="25193">MEQIREEEPEAYSVLEAANVDEDSILQFSKEDLKDLFDGVENFMLRRRLWKILQNLRDKSEESNEQLTTTPLQLYKSQSYRTPNTSNHPSGSATPKSSRSCSPSPIEVADDTDAYVKAEDAAIFLIYSDSELKNAAKSEALSDELRNRLVRNTVSNMRAACQNLATPREPTNNEMEDMAKALVKKYPSIVRLYDYGEKEYMTISEDKKCDLTQEQKSQFH</sequence>
<feature type="compositionally biased region" description="Polar residues" evidence="1">
    <location>
        <begin position="65"/>
        <end position="103"/>
    </location>
</feature>
<comment type="caution">
    <text evidence="2">The sequence shown here is derived from an EMBL/GenBank/DDBJ whole genome shotgun (WGS) entry which is preliminary data.</text>
</comment>
<evidence type="ECO:0000256" key="1">
    <source>
        <dbReference type="SAM" id="MobiDB-lite"/>
    </source>
</evidence>
<feature type="non-terminal residue" evidence="2">
    <location>
        <position position="220"/>
    </location>
</feature>
<organism evidence="2 3">
    <name type="scientific">Paramuricea clavata</name>
    <name type="common">Red gorgonian</name>
    <name type="synonym">Violescent sea-whip</name>
    <dbReference type="NCBI Taxonomy" id="317549"/>
    <lineage>
        <taxon>Eukaryota</taxon>
        <taxon>Metazoa</taxon>
        <taxon>Cnidaria</taxon>
        <taxon>Anthozoa</taxon>
        <taxon>Octocorallia</taxon>
        <taxon>Malacalcyonacea</taxon>
        <taxon>Plexauridae</taxon>
        <taxon>Paramuricea</taxon>
    </lineage>
</organism>
<dbReference type="EMBL" id="CACRXK020014302">
    <property type="protein sequence ID" value="CAB4026607.1"/>
    <property type="molecule type" value="Genomic_DNA"/>
</dbReference>